<dbReference type="InterPro" id="IPR023213">
    <property type="entry name" value="CAT-like_dom_sf"/>
</dbReference>
<keyword evidence="2" id="KW-1185">Reference proteome</keyword>
<dbReference type="Proteomes" id="UP000824469">
    <property type="component" value="Unassembled WGS sequence"/>
</dbReference>
<organism evidence="1 2">
    <name type="scientific">Taxus chinensis</name>
    <name type="common">Chinese yew</name>
    <name type="synonym">Taxus wallichiana var. chinensis</name>
    <dbReference type="NCBI Taxonomy" id="29808"/>
    <lineage>
        <taxon>Eukaryota</taxon>
        <taxon>Viridiplantae</taxon>
        <taxon>Streptophyta</taxon>
        <taxon>Embryophyta</taxon>
        <taxon>Tracheophyta</taxon>
        <taxon>Spermatophyta</taxon>
        <taxon>Pinopsida</taxon>
        <taxon>Pinidae</taxon>
        <taxon>Conifers II</taxon>
        <taxon>Cupressales</taxon>
        <taxon>Taxaceae</taxon>
        <taxon>Taxus</taxon>
    </lineage>
</organism>
<comment type="caution">
    <text evidence="1">The sequence shown here is derived from an EMBL/GenBank/DDBJ whole genome shotgun (WGS) entry which is preliminary data.</text>
</comment>
<dbReference type="Pfam" id="PF02458">
    <property type="entry name" value="Transferase"/>
    <property type="match status" value="1"/>
</dbReference>
<feature type="non-terminal residue" evidence="1">
    <location>
        <position position="112"/>
    </location>
</feature>
<dbReference type="EMBL" id="JAHRHJ020003284">
    <property type="protein sequence ID" value="KAH9292054.1"/>
    <property type="molecule type" value="Genomic_DNA"/>
</dbReference>
<dbReference type="Gene3D" id="3.30.559.10">
    <property type="entry name" value="Chloramphenicol acetyltransferase-like domain"/>
    <property type="match status" value="1"/>
</dbReference>
<dbReference type="AlphaFoldDB" id="A0AA38C7Q1"/>
<proteinExistence type="predicted"/>
<evidence type="ECO:0000313" key="2">
    <source>
        <dbReference type="Proteomes" id="UP000824469"/>
    </source>
</evidence>
<gene>
    <name evidence="1" type="ORF">KI387_042758</name>
</gene>
<reference evidence="1 2" key="1">
    <citation type="journal article" date="2021" name="Nat. Plants">
        <title>The Taxus genome provides insights into paclitaxel biosynthesis.</title>
        <authorList>
            <person name="Xiong X."/>
            <person name="Gou J."/>
            <person name="Liao Q."/>
            <person name="Li Y."/>
            <person name="Zhou Q."/>
            <person name="Bi G."/>
            <person name="Li C."/>
            <person name="Du R."/>
            <person name="Wang X."/>
            <person name="Sun T."/>
            <person name="Guo L."/>
            <person name="Liang H."/>
            <person name="Lu P."/>
            <person name="Wu Y."/>
            <person name="Zhang Z."/>
            <person name="Ro D.K."/>
            <person name="Shang Y."/>
            <person name="Huang S."/>
            <person name="Yan J."/>
        </authorList>
    </citation>
    <scope>NUCLEOTIDE SEQUENCE [LARGE SCALE GENOMIC DNA]</scope>
    <source>
        <strain evidence="1">Ta-2019</strain>
    </source>
</reference>
<protein>
    <submittedName>
        <fullName evidence="1">Uncharacterized protein</fullName>
    </submittedName>
</protein>
<name>A0AA38C7Q1_TAXCH</name>
<accession>A0AA38C7Q1</accession>
<sequence length="112" mass="12509">MATIVPPISNDYNVHILSTEVVVPALQIQRHILSLTNLDLTIPPVSVHVFFCYKNTSHSTFASALSHLKIFLCNSKGVRFTQAYDATSFAHLNLYNPDESVPRKLESCIFCS</sequence>
<evidence type="ECO:0000313" key="1">
    <source>
        <dbReference type="EMBL" id="KAH9292054.1"/>
    </source>
</evidence>